<evidence type="ECO:0000259" key="6">
    <source>
        <dbReference type="PROSITE" id="PS50209"/>
    </source>
</evidence>
<organism evidence="8 9">
    <name type="scientific">Huso huso</name>
    <name type="common">Beluga</name>
    <name type="synonym">Acipenser huso</name>
    <dbReference type="NCBI Taxonomy" id="61971"/>
    <lineage>
        <taxon>Eukaryota</taxon>
        <taxon>Metazoa</taxon>
        <taxon>Chordata</taxon>
        <taxon>Craniata</taxon>
        <taxon>Vertebrata</taxon>
        <taxon>Euteleostomi</taxon>
        <taxon>Actinopterygii</taxon>
        <taxon>Chondrostei</taxon>
        <taxon>Acipenseriformes</taxon>
        <taxon>Acipenseridae</taxon>
        <taxon>Huso</taxon>
    </lineage>
</organism>
<dbReference type="EMBL" id="JAHFZB010000020">
    <property type="protein sequence ID" value="KAK6477919.1"/>
    <property type="molecule type" value="Genomic_DNA"/>
</dbReference>
<protein>
    <recommendedName>
        <fullName evidence="10">CARD domain-containing protein</fullName>
    </recommendedName>
</protein>
<evidence type="ECO:0000259" key="7">
    <source>
        <dbReference type="PROSITE" id="PS51830"/>
    </source>
</evidence>
<dbReference type="Pfam" id="PF13553">
    <property type="entry name" value="FIIND"/>
    <property type="match status" value="1"/>
</dbReference>
<dbReference type="PROSITE" id="PS51830">
    <property type="entry name" value="FIIND"/>
    <property type="match status" value="1"/>
</dbReference>
<dbReference type="Pfam" id="PF00619">
    <property type="entry name" value="CARD"/>
    <property type="match status" value="1"/>
</dbReference>
<keyword evidence="2" id="KW-0963">Cytoplasm</keyword>
<keyword evidence="5" id="KW-0395">Inflammatory response</keyword>
<dbReference type="PROSITE" id="PS50209">
    <property type="entry name" value="CARD"/>
    <property type="match status" value="1"/>
</dbReference>
<dbReference type="InterPro" id="IPR025307">
    <property type="entry name" value="FIIND_dom"/>
</dbReference>
<reference evidence="8 9" key="1">
    <citation type="submission" date="2021-05" db="EMBL/GenBank/DDBJ databases">
        <authorList>
            <person name="Zahm M."/>
            <person name="Klopp C."/>
            <person name="Cabau C."/>
            <person name="Kuhl H."/>
            <person name="Suciu R."/>
            <person name="Ciorpac M."/>
            <person name="Holostenco D."/>
            <person name="Gessner J."/>
            <person name="Wuertz S."/>
            <person name="Hohne C."/>
            <person name="Stock M."/>
            <person name="Gislard M."/>
            <person name="Lluch J."/>
            <person name="Milhes M."/>
            <person name="Lampietro C."/>
            <person name="Lopez Roques C."/>
            <person name="Donnadieu C."/>
            <person name="Du K."/>
            <person name="Schartl M."/>
            <person name="Guiguen Y."/>
        </authorList>
    </citation>
    <scope>NUCLEOTIDE SEQUENCE [LARGE SCALE GENOMIC DNA]</scope>
    <source>
        <strain evidence="8">Hh-F2</strain>
        <tissue evidence="8">Blood</tissue>
    </source>
</reference>
<evidence type="ECO:0000256" key="2">
    <source>
        <dbReference type="ARBA" id="ARBA00022490"/>
    </source>
</evidence>
<dbReference type="SUPFAM" id="SSF47986">
    <property type="entry name" value="DEATH domain"/>
    <property type="match status" value="1"/>
</dbReference>
<name>A0ABR0YZW1_HUSHU</name>
<keyword evidence="9" id="KW-1185">Reference proteome</keyword>
<dbReference type="PANTHER" id="PTHR46985:SF2">
    <property type="entry name" value="APOPTOSIS-ASSOCIATED SPECK-LIKE PROTEIN CONTAINING A CARD"/>
    <property type="match status" value="1"/>
</dbReference>
<feature type="domain" description="FIIND" evidence="7">
    <location>
        <begin position="4"/>
        <end position="276"/>
    </location>
</feature>
<evidence type="ECO:0000256" key="4">
    <source>
        <dbReference type="ARBA" id="ARBA00022859"/>
    </source>
</evidence>
<evidence type="ECO:0008006" key="10">
    <source>
        <dbReference type="Google" id="ProtNLM"/>
    </source>
</evidence>
<dbReference type="InterPro" id="IPR051249">
    <property type="entry name" value="NLRP_Inflammasome"/>
</dbReference>
<dbReference type="PANTHER" id="PTHR46985">
    <property type="entry name" value="NACHT, LRR AND PYD DOMAINS-CONTAINING PROTEIN 1"/>
    <property type="match status" value="1"/>
</dbReference>
<evidence type="ECO:0000256" key="5">
    <source>
        <dbReference type="ARBA" id="ARBA00023198"/>
    </source>
</evidence>
<evidence type="ECO:0000256" key="3">
    <source>
        <dbReference type="ARBA" id="ARBA00022588"/>
    </source>
</evidence>
<dbReference type="Pfam" id="PF23679">
    <property type="entry name" value="UPA-FIIND"/>
    <property type="match status" value="1"/>
</dbReference>
<dbReference type="InterPro" id="IPR011029">
    <property type="entry name" value="DEATH-like_dom_sf"/>
</dbReference>
<gene>
    <name evidence="8" type="ORF">HHUSO_G21600</name>
</gene>
<accession>A0ABR0YZW1</accession>
<feature type="domain" description="CARD" evidence="6">
    <location>
        <begin position="277"/>
        <end position="364"/>
    </location>
</feature>
<sequence>MLAITEFITFRPTIHHEGYRKYYRFSFKKEGEYQCEITALIFDVASPAEVVYGTEHWEKCPLDQSSLLPAGPLYNINSPHGALGHLSFPHSECSSEDQNHLMVAHYKNENVEMIKPSEVTETHIKIKVTEMSLFGLVRRLLNYKTQSKAQVLLFLRQLTEIKKLNVFLLSSNVVLDDVQEKQKGSIFIETSSHCVVLEEEKYSVSCDQENAHVQPDTYDFVRDYGPNFPPTFEIFLNNDVKGLTLEVFKSTRRDASVWSRRVWLDAGLMMACCVSGERLKAVRTRLIEGLNASVIRDLLDDMLHMNVLNDGEVESVKEGQTCTKDKASCLIDMVRKKGTSASKKLIYKLAERDPALYVALGLHIQSVD</sequence>
<evidence type="ECO:0000256" key="1">
    <source>
        <dbReference type="ARBA" id="ARBA00004514"/>
    </source>
</evidence>
<proteinExistence type="predicted"/>
<evidence type="ECO:0000313" key="9">
    <source>
        <dbReference type="Proteomes" id="UP001369086"/>
    </source>
</evidence>
<dbReference type="InterPro" id="IPR001315">
    <property type="entry name" value="CARD"/>
</dbReference>
<keyword evidence="3" id="KW-0399">Innate immunity</keyword>
<evidence type="ECO:0000313" key="8">
    <source>
        <dbReference type="EMBL" id="KAK6477919.1"/>
    </source>
</evidence>
<dbReference type="Proteomes" id="UP001369086">
    <property type="component" value="Unassembled WGS sequence"/>
</dbReference>
<comment type="subcellular location">
    <subcellularLocation>
        <location evidence="1">Cytoplasm</location>
        <location evidence="1">Cytosol</location>
    </subcellularLocation>
</comment>
<comment type="caution">
    <text evidence="8">The sequence shown here is derived from an EMBL/GenBank/DDBJ whole genome shotgun (WGS) entry which is preliminary data.</text>
</comment>
<dbReference type="Gene3D" id="1.10.533.10">
    <property type="entry name" value="Death Domain, Fas"/>
    <property type="match status" value="1"/>
</dbReference>
<keyword evidence="4" id="KW-0391">Immunity</keyword>